<accession>A0AAJ7TJB3</accession>
<keyword evidence="5" id="KW-0472">Membrane</keyword>
<keyword evidence="4 9" id="KW-0732">Signal</keyword>
<dbReference type="Gene3D" id="1.10.220.110">
    <property type="entry name" value="GDNF binding domain"/>
    <property type="match status" value="1"/>
</dbReference>
<feature type="domain" description="GDNF/GAS1" evidence="10">
    <location>
        <begin position="149"/>
        <end position="227"/>
    </location>
</feature>
<comment type="subcellular location">
    <subcellularLocation>
        <location evidence="1">Cell membrane</location>
        <topology evidence="1">Lipid-anchor</topology>
        <topology evidence="1">GPI-anchor</topology>
    </subcellularLocation>
</comment>
<dbReference type="InterPro" id="IPR016017">
    <property type="entry name" value="GDNF/GAS1"/>
</dbReference>
<keyword evidence="6" id="KW-0675">Receptor</keyword>
<keyword evidence="3" id="KW-1003">Cell membrane</keyword>
<dbReference type="GeneID" id="116947382"/>
<dbReference type="PANTHER" id="PTHR10269:SF12">
    <property type="entry name" value="GLIAL CELL LINE-DERIVED NEUROTROPHIC FAMILY RECEPTOR-LIKE, ISOFORM E"/>
    <property type="match status" value="1"/>
</dbReference>
<evidence type="ECO:0000256" key="7">
    <source>
        <dbReference type="ARBA" id="ARBA00023180"/>
    </source>
</evidence>
<keyword evidence="8" id="KW-0449">Lipoprotein</keyword>
<dbReference type="PRINTS" id="PR01316">
    <property type="entry name" value="GDNFRECEPTOR"/>
</dbReference>
<dbReference type="InterPro" id="IPR037193">
    <property type="entry name" value="GDNF_alpha"/>
</dbReference>
<dbReference type="PANTHER" id="PTHR10269">
    <property type="entry name" value="GDNF RECEPTOR ALPHA"/>
    <property type="match status" value="1"/>
</dbReference>
<dbReference type="SMART" id="SM00907">
    <property type="entry name" value="GDNF"/>
    <property type="match status" value="3"/>
</dbReference>
<name>A0AAJ7TJB3_PETMA</name>
<gene>
    <name evidence="12" type="primary">LOC116947382</name>
</gene>
<dbReference type="Pfam" id="PF02351">
    <property type="entry name" value="GDNF"/>
    <property type="match status" value="3"/>
</dbReference>
<evidence type="ECO:0000256" key="8">
    <source>
        <dbReference type="ARBA" id="ARBA00023288"/>
    </source>
</evidence>
<evidence type="ECO:0000313" key="12">
    <source>
        <dbReference type="RefSeq" id="XP_032818934.1"/>
    </source>
</evidence>
<evidence type="ECO:0000256" key="5">
    <source>
        <dbReference type="ARBA" id="ARBA00023136"/>
    </source>
</evidence>
<feature type="signal peptide" evidence="9">
    <location>
        <begin position="1"/>
        <end position="22"/>
    </location>
</feature>
<evidence type="ECO:0000256" key="6">
    <source>
        <dbReference type="ARBA" id="ARBA00023170"/>
    </source>
</evidence>
<evidence type="ECO:0000313" key="11">
    <source>
        <dbReference type="Proteomes" id="UP001318040"/>
    </source>
</evidence>
<feature type="domain" description="GDNF/GAS1" evidence="10">
    <location>
        <begin position="237"/>
        <end position="330"/>
    </location>
</feature>
<evidence type="ECO:0000259" key="10">
    <source>
        <dbReference type="SMART" id="SM00907"/>
    </source>
</evidence>
<dbReference type="GO" id="GO:0043235">
    <property type="term" value="C:receptor complex"/>
    <property type="evidence" value="ECO:0007669"/>
    <property type="project" value="TreeGrafter"/>
</dbReference>
<dbReference type="GO" id="GO:0038023">
    <property type="term" value="F:signaling receptor activity"/>
    <property type="evidence" value="ECO:0007669"/>
    <property type="project" value="InterPro"/>
</dbReference>
<dbReference type="AlphaFoldDB" id="A0AAJ7TJB3"/>
<evidence type="ECO:0000256" key="9">
    <source>
        <dbReference type="SAM" id="SignalP"/>
    </source>
</evidence>
<evidence type="ECO:0000256" key="2">
    <source>
        <dbReference type="ARBA" id="ARBA00005961"/>
    </source>
</evidence>
<comment type="similarity">
    <text evidence="2">Belongs to the GDNFR family.</text>
</comment>
<feature type="chain" id="PRO_5042505291" evidence="9">
    <location>
        <begin position="23"/>
        <end position="438"/>
    </location>
</feature>
<organism evidence="11 12">
    <name type="scientific">Petromyzon marinus</name>
    <name type="common">Sea lamprey</name>
    <dbReference type="NCBI Taxonomy" id="7757"/>
    <lineage>
        <taxon>Eukaryota</taxon>
        <taxon>Metazoa</taxon>
        <taxon>Chordata</taxon>
        <taxon>Craniata</taxon>
        <taxon>Vertebrata</taxon>
        <taxon>Cyclostomata</taxon>
        <taxon>Hyperoartia</taxon>
        <taxon>Petromyzontiformes</taxon>
        <taxon>Petromyzontidae</taxon>
        <taxon>Petromyzon</taxon>
    </lineage>
</organism>
<evidence type="ECO:0000256" key="1">
    <source>
        <dbReference type="ARBA" id="ARBA00004609"/>
    </source>
</evidence>
<keyword evidence="7" id="KW-0325">Glycoprotein</keyword>
<keyword evidence="11" id="KW-1185">Reference proteome</keyword>
<dbReference type="Proteomes" id="UP001318040">
    <property type="component" value="Chromosome 29"/>
</dbReference>
<proteinExistence type="inferred from homology"/>
<reference evidence="12" key="1">
    <citation type="submission" date="2025-08" db="UniProtKB">
        <authorList>
            <consortium name="RefSeq"/>
        </authorList>
    </citation>
    <scope>IDENTIFICATION</scope>
    <source>
        <tissue evidence="12">Sperm</tissue>
    </source>
</reference>
<dbReference type="InterPro" id="IPR003438">
    <property type="entry name" value="GDNF_rcpt"/>
</dbReference>
<dbReference type="FunFam" id="1.10.220.110:FF:000001">
    <property type="entry name" value="GDNF family receptor alpha"/>
    <property type="match status" value="1"/>
</dbReference>
<dbReference type="GO" id="GO:0009897">
    <property type="term" value="C:external side of plasma membrane"/>
    <property type="evidence" value="ECO:0007669"/>
    <property type="project" value="TreeGrafter"/>
</dbReference>
<sequence length="438" mass="48543">MTRMMMMCAVACALLAFASVLCSVGASHQQQQQQPRQDWVECSAALRLCKAEAACNQSFRSLDACVHGSPGRAGADCMDALMALQSQPIYGCKCKRAEKNEQRCLKIYWTMHSSFEQDDDIFAKLQDTPYIPLQLEGETGLAADDRMDCVEATSACNKNASCQSHRTEFFMKCMRPSESPCDRESCHVALRRFYDNVAVVRSRSLLFCTCSTENCEDRRRLTIMPECSYKQKERPNCLNVHAKCLHDRVCRSRLDDFRMNCAPVSYCRAGCETENYKRCLYAYTGLIGTVMTPNYINTSLAVSPWCTCDGSGNKLDQCQYLLGLFTDNPCLKSAISLFTASGDHGVMGNHNCATPNPHNSERFAAINENETSTVAKVMVITTVNNDTQQGSTKILQSVGGRDAKLNGNDDNGGHRPQQFAAILITLCHLIATTICLSP</sequence>
<dbReference type="KEGG" id="pmrn:116947382"/>
<evidence type="ECO:0000256" key="3">
    <source>
        <dbReference type="ARBA" id="ARBA00022475"/>
    </source>
</evidence>
<protein>
    <submittedName>
        <fullName evidence="12">GDNF family receptor alpha-1-like isoform X1</fullName>
    </submittedName>
</protein>
<dbReference type="RefSeq" id="XP_032818934.1">
    <property type="nucleotide sequence ID" value="XM_032963043.1"/>
</dbReference>
<dbReference type="GO" id="GO:0007399">
    <property type="term" value="P:nervous system development"/>
    <property type="evidence" value="ECO:0007669"/>
    <property type="project" value="TreeGrafter"/>
</dbReference>
<feature type="domain" description="GDNF/GAS1" evidence="10">
    <location>
        <begin position="42"/>
        <end position="116"/>
    </location>
</feature>
<evidence type="ECO:0000256" key="4">
    <source>
        <dbReference type="ARBA" id="ARBA00022729"/>
    </source>
</evidence>
<dbReference type="GO" id="GO:0007169">
    <property type="term" value="P:cell surface receptor protein tyrosine kinase signaling pathway"/>
    <property type="evidence" value="ECO:0007669"/>
    <property type="project" value="UniProtKB-ARBA"/>
</dbReference>
<dbReference type="SUPFAM" id="SSF110035">
    <property type="entry name" value="GDNF receptor-like"/>
    <property type="match status" value="1"/>
</dbReference>